<name>A0A834JNE4_VESGE</name>
<feature type="compositionally biased region" description="Basic residues" evidence="1">
    <location>
        <begin position="1"/>
        <end position="10"/>
    </location>
</feature>
<comment type="caution">
    <text evidence="2">The sequence shown here is derived from an EMBL/GenBank/DDBJ whole genome shotgun (WGS) entry which is preliminary data.</text>
</comment>
<accession>A0A834JNE4</accession>
<dbReference type="AlphaFoldDB" id="A0A834JNE4"/>
<organism evidence="2 3">
    <name type="scientific">Vespula germanica</name>
    <name type="common">German yellow jacket</name>
    <name type="synonym">Paravespula germanica</name>
    <dbReference type="NCBI Taxonomy" id="30212"/>
    <lineage>
        <taxon>Eukaryota</taxon>
        <taxon>Metazoa</taxon>
        <taxon>Ecdysozoa</taxon>
        <taxon>Arthropoda</taxon>
        <taxon>Hexapoda</taxon>
        <taxon>Insecta</taxon>
        <taxon>Pterygota</taxon>
        <taxon>Neoptera</taxon>
        <taxon>Endopterygota</taxon>
        <taxon>Hymenoptera</taxon>
        <taxon>Apocrita</taxon>
        <taxon>Aculeata</taxon>
        <taxon>Vespoidea</taxon>
        <taxon>Vespidae</taxon>
        <taxon>Vespinae</taxon>
        <taxon>Vespula</taxon>
    </lineage>
</organism>
<feature type="region of interest" description="Disordered" evidence="1">
    <location>
        <begin position="1"/>
        <end position="29"/>
    </location>
</feature>
<protein>
    <submittedName>
        <fullName evidence="2">Uncharacterized protein</fullName>
    </submittedName>
</protein>
<keyword evidence="3" id="KW-1185">Reference proteome</keyword>
<evidence type="ECO:0000256" key="1">
    <source>
        <dbReference type="SAM" id="MobiDB-lite"/>
    </source>
</evidence>
<evidence type="ECO:0000313" key="2">
    <source>
        <dbReference type="EMBL" id="KAF7392053.1"/>
    </source>
</evidence>
<reference evidence="2" key="1">
    <citation type="journal article" date="2020" name="G3 (Bethesda)">
        <title>High-Quality Assemblies for Three Invasive Social Wasps from the &lt;i&gt;Vespula&lt;/i&gt; Genus.</title>
        <authorList>
            <person name="Harrop T.W.R."/>
            <person name="Guhlin J."/>
            <person name="McLaughlin G.M."/>
            <person name="Permina E."/>
            <person name="Stockwell P."/>
            <person name="Gilligan J."/>
            <person name="Le Lec M.F."/>
            <person name="Gruber M.A.M."/>
            <person name="Quinn O."/>
            <person name="Lovegrove M."/>
            <person name="Duncan E.J."/>
            <person name="Remnant E.J."/>
            <person name="Van Eeckhoven J."/>
            <person name="Graham B."/>
            <person name="Knapp R.A."/>
            <person name="Langford K.W."/>
            <person name="Kronenberg Z."/>
            <person name="Press M.O."/>
            <person name="Eacker S.M."/>
            <person name="Wilson-Rankin E.E."/>
            <person name="Purcell J."/>
            <person name="Lester P.J."/>
            <person name="Dearden P.K."/>
        </authorList>
    </citation>
    <scope>NUCLEOTIDE SEQUENCE</scope>
    <source>
        <strain evidence="2">Linc-1</strain>
    </source>
</reference>
<evidence type="ECO:0000313" key="3">
    <source>
        <dbReference type="Proteomes" id="UP000617340"/>
    </source>
</evidence>
<sequence length="164" mass="18691">MEEKKGKVRVHNMENDPPVSDRGVNSAKQSWMPTIRSDHSHYSNEKILVRTLKNFDGLTSKKVQTRGGSALKEFKLASDGYRVATVHALSLSTHPRRFAKPTRPQDRRNFHSIWHAPSDGSRTIQPKQGHFDSVLRPSERRSSDETHFGNEETREFVEISSALV</sequence>
<dbReference type="Proteomes" id="UP000617340">
    <property type="component" value="Unassembled WGS sequence"/>
</dbReference>
<proteinExistence type="predicted"/>
<feature type="region of interest" description="Disordered" evidence="1">
    <location>
        <begin position="95"/>
        <end position="128"/>
    </location>
</feature>
<gene>
    <name evidence="2" type="ORF">HZH68_011596</name>
</gene>
<dbReference type="EMBL" id="JACSDZ010000011">
    <property type="protein sequence ID" value="KAF7392053.1"/>
    <property type="molecule type" value="Genomic_DNA"/>
</dbReference>